<evidence type="ECO:0000259" key="3">
    <source>
        <dbReference type="PROSITE" id="PS51737"/>
    </source>
</evidence>
<dbReference type="SUPFAM" id="SSF53041">
    <property type="entry name" value="Resolvase-like"/>
    <property type="match status" value="1"/>
</dbReference>
<dbReference type="Pfam" id="PF07508">
    <property type="entry name" value="Recombinase"/>
    <property type="match status" value="1"/>
</dbReference>
<evidence type="ECO:0000256" key="1">
    <source>
        <dbReference type="SAM" id="Coils"/>
    </source>
</evidence>
<dbReference type="PROSITE" id="PS51737">
    <property type="entry name" value="RECOMBINASE_DNA_BIND"/>
    <property type="match status" value="1"/>
</dbReference>
<dbReference type="InterPro" id="IPR011109">
    <property type="entry name" value="DNA_bind_recombinase_dom"/>
</dbReference>
<feature type="coiled-coil region" evidence="1">
    <location>
        <begin position="395"/>
        <end position="457"/>
    </location>
</feature>
<dbReference type="PROSITE" id="PS51736">
    <property type="entry name" value="RECOMBINASES_3"/>
    <property type="match status" value="1"/>
</dbReference>
<keyword evidence="5" id="KW-1185">Reference proteome</keyword>
<feature type="domain" description="Recombinase" evidence="3">
    <location>
        <begin position="177"/>
        <end position="299"/>
    </location>
</feature>
<dbReference type="Gene3D" id="3.40.50.1390">
    <property type="entry name" value="Resolvase, N-terminal catalytic domain"/>
    <property type="match status" value="1"/>
</dbReference>
<name>A0ABS7DK32_9FIRM</name>
<proteinExistence type="predicted"/>
<evidence type="ECO:0000313" key="4">
    <source>
        <dbReference type="EMBL" id="MBW7571205.1"/>
    </source>
</evidence>
<dbReference type="InterPro" id="IPR036162">
    <property type="entry name" value="Resolvase-like_N_sf"/>
</dbReference>
<gene>
    <name evidence="4" type="ORF">J5W02_00115</name>
</gene>
<reference evidence="4 5" key="1">
    <citation type="submission" date="2021-03" db="EMBL/GenBank/DDBJ databases">
        <title>Caproiciproducens sp. nov. isolated from feces of cow.</title>
        <authorList>
            <person name="Choi J.-Y."/>
        </authorList>
    </citation>
    <scope>NUCLEOTIDE SEQUENCE [LARGE SCALE GENOMIC DNA]</scope>
    <source>
        <strain evidence="4 5">AGMB10547</strain>
    </source>
</reference>
<evidence type="ECO:0000259" key="2">
    <source>
        <dbReference type="PROSITE" id="PS51736"/>
    </source>
</evidence>
<dbReference type="InterPro" id="IPR050639">
    <property type="entry name" value="SSR_resolvase"/>
</dbReference>
<dbReference type="Pfam" id="PF00239">
    <property type="entry name" value="Resolvase"/>
    <property type="match status" value="1"/>
</dbReference>
<organism evidence="4 5">
    <name type="scientific">Caproiciproducens faecalis</name>
    <dbReference type="NCBI Taxonomy" id="2820301"/>
    <lineage>
        <taxon>Bacteria</taxon>
        <taxon>Bacillati</taxon>
        <taxon>Bacillota</taxon>
        <taxon>Clostridia</taxon>
        <taxon>Eubacteriales</taxon>
        <taxon>Acutalibacteraceae</taxon>
        <taxon>Caproiciproducens</taxon>
    </lineage>
</organism>
<protein>
    <submittedName>
        <fullName evidence="4">Recombinase family protein</fullName>
    </submittedName>
</protein>
<sequence>MKKVTKIAQNTTDLTEQAKLRVAAYCRVSTDSDEQLESLDTQIKHYESYINANPEWEFAGLYYDEGITGTKKEKRPELLRMIADCENRKVDLIVTKSISRFARNTTDCLELVRKLLDLGVFIYFEKENINTGSMESELMLSILSGLAENESFSIAENNKWSIKRRFQNGTYKISYPPYGYDNVDGEMVVNKSQAKIVRLIFSEILAGKGTNKIADDLNRRKIPTKKGGHWTSTTIRGMVGNEKYTGDVVFQKTYTDEHFNRHNNHGEKDQYLIRNHHEAIISHEEFEAAQDIIEQRGKEKRLEKQSKKYQNRYPFSGKIICGQCGGTFKRRTHTSGKHPYAWCCSTHIADIKKCSMKYVPESDIEYAFVTMMNKLIFGHETVLKPLLISLRGINSDETLENIRALDKKLEENAEQRNVLVGLMTKGYLEPAIYNKSNNELLQEAERLRRQKESITRFLNNDFQNLSEVSALLQFTSRTSMLTSFDGEIFTRFVDRIHVYSRTEIGFELKCGITLKERIVK</sequence>
<dbReference type="CDD" id="cd00338">
    <property type="entry name" value="Ser_Recombinase"/>
    <property type="match status" value="1"/>
</dbReference>
<dbReference type="RefSeq" id="WP_219938369.1">
    <property type="nucleotide sequence ID" value="NZ_JAGFNZ010000001.1"/>
</dbReference>
<dbReference type="EMBL" id="JAGFNZ010000001">
    <property type="protein sequence ID" value="MBW7571205.1"/>
    <property type="molecule type" value="Genomic_DNA"/>
</dbReference>
<accession>A0ABS7DK32</accession>
<dbReference type="Proteomes" id="UP000719942">
    <property type="component" value="Unassembled WGS sequence"/>
</dbReference>
<dbReference type="InterPro" id="IPR025827">
    <property type="entry name" value="Zn_ribbon_recom_dom"/>
</dbReference>
<dbReference type="Gene3D" id="3.90.1750.20">
    <property type="entry name" value="Putative Large Serine Recombinase, Chain B, Domain 2"/>
    <property type="match status" value="1"/>
</dbReference>
<dbReference type="PANTHER" id="PTHR30461:SF23">
    <property type="entry name" value="DNA RECOMBINASE-RELATED"/>
    <property type="match status" value="1"/>
</dbReference>
<dbReference type="InterPro" id="IPR006119">
    <property type="entry name" value="Resolv_N"/>
</dbReference>
<dbReference type="SMART" id="SM00857">
    <property type="entry name" value="Resolvase"/>
    <property type="match status" value="1"/>
</dbReference>
<dbReference type="InterPro" id="IPR038109">
    <property type="entry name" value="DNA_bind_recomb_sf"/>
</dbReference>
<comment type="caution">
    <text evidence="4">The sequence shown here is derived from an EMBL/GenBank/DDBJ whole genome shotgun (WGS) entry which is preliminary data.</text>
</comment>
<dbReference type="Pfam" id="PF13408">
    <property type="entry name" value="Zn_ribbon_recom"/>
    <property type="match status" value="1"/>
</dbReference>
<keyword evidence="1" id="KW-0175">Coiled coil</keyword>
<feature type="domain" description="Resolvase/invertase-type recombinase catalytic" evidence="2">
    <location>
        <begin position="21"/>
        <end position="169"/>
    </location>
</feature>
<dbReference type="PANTHER" id="PTHR30461">
    <property type="entry name" value="DNA-INVERTASE FROM LAMBDOID PROPHAGE"/>
    <property type="match status" value="1"/>
</dbReference>
<evidence type="ECO:0000313" key="5">
    <source>
        <dbReference type="Proteomes" id="UP000719942"/>
    </source>
</evidence>